<reference evidence="1 2" key="1">
    <citation type="submission" date="2018-08" db="EMBL/GenBank/DDBJ databases">
        <authorList>
            <person name="Laetsch R D."/>
            <person name="Stevens L."/>
            <person name="Kumar S."/>
            <person name="Blaxter L. M."/>
        </authorList>
    </citation>
    <scope>NUCLEOTIDE SEQUENCE [LARGE SCALE GENOMIC DNA]</scope>
</reference>
<evidence type="ECO:0000313" key="1">
    <source>
        <dbReference type="EMBL" id="VDN06805.1"/>
    </source>
</evidence>
<dbReference type="Proteomes" id="UP000271087">
    <property type="component" value="Unassembled WGS sequence"/>
</dbReference>
<dbReference type="OrthoDB" id="5870116at2759"/>
<proteinExistence type="predicted"/>
<protein>
    <submittedName>
        <fullName evidence="1">Uncharacterized protein</fullName>
    </submittedName>
</protein>
<evidence type="ECO:0000313" key="2">
    <source>
        <dbReference type="Proteomes" id="UP000271087"/>
    </source>
</evidence>
<sequence>TLKVLDAFWETWKREYLTSFRERTQREHANPKNSKDRTPIMEEIVSVDELETPRGL</sequence>
<gene>
    <name evidence="1" type="ORF">NOO_LOCUS13889</name>
</gene>
<dbReference type="AlphaFoldDB" id="A0A3P7KQ40"/>
<organism evidence="1 2">
    <name type="scientific">Onchocerca ochengi</name>
    <name type="common">Filarial nematode worm</name>
    <dbReference type="NCBI Taxonomy" id="42157"/>
    <lineage>
        <taxon>Eukaryota</taxon>
        <taxon>Metazoa</taxon>
        <taxon>Ecdysozoa</taxon>
        <taxon>Nematoda</taxon>
        <taxon>Chromadorea</taxon>
        <taxon>Rhabditida</taxon>
        <taxon>Spirurina</taxon>
        <taxon>Spiruromorpha</taxon>
        <taxon>Filarioidea</taxon>
        <taxon>Onchocercidae</taxon>
        <taxon>Onchocerca</taxon>
    </lineage>
</organism>
<accession>A0A3P7KQ40</accession>
<keyword evidence="2" id="KW-1185">Reference proteome</keyword>
<feature type="non-terminal residue" evidence="1">
    <location>
        <position position="1"/>
    </location>
</feature>
<name>A0A3P7KQ40_ONCOC</name>
<dbReference type="EMBL" id="UYRW01020516">
    <property type="protein sequence ID" value="VDN06805.1"/>
    <property type="molecule type" value="Genomic_DNA"/>
</dbReference>